<reference evidence="1" key="1">
    <citation type="submission" date="2022-12" db="EMBL/GenBank/DDBJ databases">
        <authorList>
            <person name="Petersen C."/>
        </authorList>
    </citation>
    <scope>NUCLEOTIDE SEQUENCE</scope>
    <source>
        <strain evidence="1">IBT 29677</strain>
    </source>
</reference>
<gene>
    <name evidence="1" type="ORF">N7509_014074</name>
</gene>
<dbReference type="Proteomes" id="UP001147747">
    <property type="component" value="Unassembled WGS sequence"/>
</dbReference>
<comment type="caution">
    <text evidence="1">The sequence shown here is derived from an EMBL/GenBank/DDBJ whole genome shotgun (WGS) entry which is preliminary data.</text>
</comment>
<dbReference type="OrthoDB" id="10463172at2759"/>
<evidence type="ECO:0000313" key="1">
    <source>
        <dbReference type="EMBL" id="KAJ5369462.1"/>
    </source>
</evidence>
<organism evidence="1 2">
    <name type="scientific">Penicillium cosmopolitanum</name>
    <dbReference type="NCBI Taxonomy" id="1131564"/>
    <lineage>
        <taxon>Eukaryota</taxon>
        <taxon>Fungi</taxon>
        <taxon>Dikarya</taxon>
        <taxon>Ascomycota</taxon>
        <taxon>Pezizomycotina</taxon>
        <taxon>Eurotiomycetes</taxon>
        <taxon>Eurotiomycetidae</taxon>
        <taxon>Eurotiales</taxon>
        <taxon>Aspergillaceae</taxon>
        <taxon>Penicillium</taxon>
    </lineage>
</organism>
<sequence>MAIRIFINQDHESWEDLRDDIVVNLQKYSQRATRVEKVSRRLKSNLKHRALENDEAAIILSMLYIHVNRMAIRADARVQNQSTQFIARQMANMYGSPTSASQRESETFIAWNILSAPLPHCHCITCLADKSEA</sequence>
<dbReference type="GeneID" id="81377691"/>
<keyword evidence="2" id="KW-1185">Reference proteome</keyword>
<dbReference type="AlphaFoldDB" id="A0A9W9V5H6"/>
<accession>A0A9W9V5H6</accession>
<reference evidence="1" key="2">
    <citation type="journal article" date="2023" name="IMA Fungus">
        <title>Comparative genomic study of the Penicillium genus elucidates a diverse pangenome and 15 lateral gene transfer events.</title>
        <authorList>
            <person name="Petersen C."/>
            <person name="Sorensen T."/>
            <person name="Nielsen M.R."/>
            <person name="Sondergaard T.E."/>
            <person name="Sorensen J.L."/>
            <person name="Fitzpatrick D.A."/>
            <person name="Frisvad J.C."/>
            <person name="Nielsen K.L."/>
        </authorList>
    </citation>
    <scope>NUCLEOTIDE SEQUENCE</scope>
    <source>
        <strain evidence="1">IBT 29677</strain>
    </source>
</reference>
<dbReference type="EMBL" id="JAPZBU010000013">
    <property type="protein sequence ID" value="KAJ5369462.1"/>
    <property type="molecule type" value="Genomic_DNA"/>
</dbReference>
<protein>
    <submittedName>
        <fullName evidence="1">Uncharacterized protein</fullName>
    </submittedName>
</protein>
<dbReference type="RefSeq" id="XP_056480700.1">
    <property type="nucleotide sequence ID" value="XM_056638711.1"/>
</dbReference>
<name>A0A9W9V5H6_9EURO</name>
<proteinExistence type="predicted"/>
<evidence type="ECO:0000313" key="2">
    <source>
        <dbReference type="Proteomes" id="UP001147747"/>
    </source>
</evidence>